<gene>
    <name evidence="7" type="ORF">SAMN04488694_1632</name>
</gene>
<feature type="transmembrane region" description="Helical" evidence="6">
    <location>
        <begin position="393"/>
        <end position="411"/>
    </location>
</feature>
<feature type="transmembrane region" description="Helical" evidence="6">
    <location>
        <begin position="215"/>
        <end position="239"/>
    </location>
</feature>
<dbReference type="AlphaFoldDB" id="A0A1I0JV70"/>
<keyword evidence="8" id="KW-1185">Reference proteome</keyword>
<evidence type="ECO:0000256" key="3">
    <source>
        <dbReference type="ARBA" id="ARBA00022692"/>
    </source>
</evidence>
<dbReference type="Pfam" id="PF01943">
    <property type="entry name" value="Polysacc_synt"/>
    <property type="match status" value="1"/>
</dbReference>
<feature type="transmembrane region" description="Helical" evidence="6">
    <location>
        <begin position="41"/>
        <end position="63"/>
    </location>
</feature>
<feature type="transmembrane region" description="Helical" evidence="6">
    <location>
        <begin position="301"/>
        <end position="319"/>
    </location>
</feature>
<feature type="transmembrane region" description="Helical" evidence="6">
    <location>
        <begin position="12"/>
        <end position="29"/>
    </location>
</feature>
<feature type="transmembrane region" description="Helical" evidence="6">
    <location>
        <begin position="452"/>
        <end position="476"/>
    </location>
</feature>
<feature type="transmembrane region" description="Helical" evidence="6">
    <location>
        <begin position="155"/>
        <end position="176"/>
    </location>
</feature>
<dbReference type="PANTHER" id="PTHR30250:SF28">
    <property type="entry name" value="POLYSACCHARIDE BIOSYNTHESIS PROTEIN"/>
    <property type="match status" value="1"/>
</dbReference>
<dbReference type="PANTHER" id="PTHR30250">
    <property type="entry name" value="PST FAMILY PREDICTED COLANIC ACID TRANSPORTER"/>
    <property type="match status" value="1"/>
</dbReference>
<comment type="subcellular location">
    <subcellularLocation>
        <location evidence="1">Cell membrane</location>
        <topology evidence="1">Multi-pass membrane protein</topology>
    </subcellularLocation>
</comment>
<sequence>MTTDATDVGRSGLIVLVGTGVSMLGFYLLRVVLAQALSRDVFGAIILMLSLLDIAVIGCLFGLNQGLVKHLPATNRGDHEQNTYITISFGIVGITSILLAGIGILFLEQVREAAFAGSVSSEFIILTLIALPFYALIKLSAGTLQGYQESTLYTLVSKIALSGGRLIAAVGALLLVGSGIAVVAGILVAYVVTAAFGLALILWTGWRPEFDSDAAILSFFSFSFPLLLSSSLYILLTTADKVMIGYFTSATATVGQYEVVVTIASLLTVFHSSFSFLLFPRISELVSNGRSNEIPSLYNQATRWILIFTVPLLSVILLRPGVFVDLFGDEYTLGSLYMPIVILAGAKLVDSVLGPNGQALLGFGKSRTIFIYNSIAVGLNVILNIVLIPRYGVIGAAISSLVGYICMNFLKTTDLYVNHQFGFFDRGAVLYSIVALITATITSTLIPDSTWIVSSILIVGIIATTALFGGLGALYFTGEVTNEDRKTVKSIIGMFSKVW</sequence>
<evidence type="ECO:0000256" key="5">
    <source>
        <dbReference type="ARBA" id="ARBA00023136"/>
    </source>
</evidence>
<dbReference type="InterPro" id="IPR050833">
    <property type="entry name" value="Poly_Biosynth_Transport"/>
</dbReference>
<dbReference type="STRING" id="392421.SAMN04488694_1632"/>
<dbReference type="CDD" id="cd13128">
    <property type="entry name" value="MATE_Wzx_like"/>
    <property type="match status" value="1"/>
</dbReference>
<evidence type="ECO:0000256" key="2">
    <source>
        <dbReference type="ARBA" id="ARBA00022475"/>
    </source>
</evidence>
<accession>A0A1I0JV70</accession>
<keyword evidence="5 6" id="KW-0472">Membrane</keyword>
<evidence type="ECO:0000256" key="4">
    <source>
        <dbReference type="ARBA" id="ARBA00022989"/>
    </source>
</evidence>
<proteinExistence type="predicted"/>
<feature type="transmembrane region" description="Helical" evidence="6">
    <location>
        <begin position="369"/>
        <end position="387"/>
    </location>
</feature>
<dbReference type="RefSeq" id="WP_092936127.1">
    <property type="nucleotide sequence ID" value="NZ_FOIC01000063.1"/>
</dbReference>
<dbReference type="OrthoDB" id="19148at2157"/>
<evidence type="ECO:0000256" key="6">
    <source>
        <dbReference type="SAM" id="Phobius"/>
    </source>
</evidence>
<evidence type="ECO:0000313" key="8">
    <source>
        <dbReference type="Proteomes" id="UP000199320"/>
    </source>
</evidence>
<evidence type="ECO:0000313" key="7">
    <source>
        <dbReference type="EMBL" id="SEU14038.1"/>
    </source>
</evidence>
<keyword evidence="2" id="KW-1003">Cell membrane</keyword>
<feature type="transmembrane region" description="Helical" evidence="6">
    <location>
        <begin position="182"/>
        <end position="203"/>
    </location>
</feature>
<keyword evidence="3 6" id="KW-0812">Transmembrane</keyword>
<dbReference type="EMBL" id="FOIC01000063">
    <property type="protein sequence ID" value="SEU14038.1"/>
    <property type="molecule type" value="Genomic_DNA"/>
</dbReference>
<dbReference type="GO" id="GO:0005886">
    <property type="term" value="C:plasma membrane"/>
    <property type="evidence" value="ECO:0007669"/>
    <property type="project" value="UniProtKB-SubCell"/>
</dbReference>
<evidence type="ECO:0000256" key="1">
    <source>
        <dbReference type="ARBA" id="ARBA00004651"/>
    </source>
</evidence>
<organism evidence="7 8">
    <name type="scientific">Natrinema hispanicum</name>
    <dbReference type="NCBI Taxonomy" id="392421"/>
    <lineage>
        <taxon>Archaea</taxon>
        <taxon>Methanobacteriati</taxon>
        <taxon>Methanobacteriota</taxon>
        <taxon>Stenosarchaea group</taxon>
        <taxon>Halobacteria</taxon>
        <taxon>Halobacteriales</taxon>
        <taxon>Natrialbaceae</taxon>
        <taxon>Natrinema</taxon>
    </lineage>
</organism>
<protein>
    <submittedName>
        <fullName evidence="7">Membrane protein involved in the export of O-antigen and teichoic acid</fullName>
    </submittedName>
</protein>
<feature type="transmembrane region" description="Helical" evidence="6">
    <location>
        <begin position="84"/>
        <end position="107"/>
    </location>
</feature>
<name>A0A1I0JV70_9EURY</name>
<reference evidence="8" key="1">
    <citation type="submission" date="2016-10" db="EMBL/GenBank/DDBJ databases">
        <authorList>
            <person name="Varghese N."/>
            <person name="Submissions S."/>
        </authorList>
    </citation>
    <scope>NUCLEOTIDE SEQUENCE [LARGE SCALE GENOMIC DNA]</scope>
    <source>
        <strain evidence="8">CDM_6</strain>
    </source>
</reference>
<dbReference type="Proteomes" id="UP000199320">
    <property type="component" value="Unassembled WGS sequence"/>
</dbReference>
<feature type="transmembrane region" description="Helical" evidence="6">
    <location>
        <begin position="423"/>
        <end position="446"/>
    </location>
</feature>
<feature type="transmembrane region" description="Helical" evidence="6">
    <location>
        <begin position="113"/>
        <end position="134"/>
    </location>
</feature>
<feature type="transmembrane region" description="Helical" evidence="6">
    <location>
        <begin position="259"/>
        <end position="280"/>
    </location>
</feature>
<dbReference type="InterPro" id="IPR002797">
    <property type="entry name" value="Polysacc_synth"/>
</dbReference>
<keyword evidence="4 6" id="KW-1133">Transmembrane helix</keyword>